<feature type="region of interest" description="Disordered" evidence="3">
    <location>
        <begin position="198"/>
        <end position="222"/>
    </location>
</feature>
<dbReference type="InterPro" id="IPR036188">
    <property type="entry name" value="FAD/NAD-bd_sf"/>
</dbReference>
<name>A0ABQ4JNH8_SALAC</name>
<evidence type="ECO:0000313" key="6">
    <source>
        <dbReference type="Proteomes" id="UP000677457"/>
    </source>
</evidence>
<protein>
    <recommendedName>
        <fullName evidence="4">FAD-binding domain-containing protein</fullName>
    </recommendedName>
</protein>
<reference evidence="5 6" key="1">
    <citation type="submission" date="2021-03" db="EMBL/GenBank/DDBJ databases">
        <title>Whole genome shotgun sequence of Salinispora arenicola NBRC 105043.</title>
        <authorList>
            <person name="Komaki H."/>
            <person name="Tamura T."/>
        </authorList>
    </citation>
    <scope>NUCLEOTIDE SEQUENCE [LARGE SCALE GENOMIC DNA]</scope>
    <source>
        <strain evidence="5 6">NBRC 105043</strain>
    </source>
</reference>
<accession>A0ABQ4JNH8</accession>
<dbReference type="InterPro" id="IPR050493">
    <property type="entry name" value="FAD-dep_Monooxygenase_BioMet"/>
</dbReference>
<proteinExistence type="predicted"/>
<dbReference type="PRINTS" id="PR00420">
    <property type="entry name" value="RNGMNOXGNASE"/>
</dbReference>
<dbReference type="EMBL" id="BOQM01000002">
    <property type="protein sequence ID" value="GIM81720.1"/>
    <property type="molecule type" value="Genomic_DNA"/>
</dbReference>
<dbReference type="Gene3D" id="3.50.50.60">
    <property type="entry name" value="FAD/NAD(P)-binding domain"/>
    <property type="match status" value="1"/>
</dbReference>
<dbReference type="PANTHER" id="PTHR13789">
    <property type="entry name" value="MONOOXYGENASE"/>
    <property type="match status" value="1"/>
</dbReference>
<evidence type="ECO:0000259" key="4">
    <source>
        <dbReference type="Pfam" id="PF01494"/>
    </source>
</evidence>
<dbReference type="PANTHER" id="PTHR13789:SF309">
    <property type="entry name" value="PUTATIVE (AFU_ORTHOLOGUE AFUA_6G14510)-RELATED"/>
    <property type="match status" value="1"/>
</dbReference>
<sequence>MTTALIVGGGIAGTATAIALRTVGVSSVICEAYPSGGEDTGAFLTVMHNGMAALHQIEADRAVIDASHPANGVSLLDASGSQLEQRRIDPPGRTLTRAALYRVLQDEAARRGVRIDRGRRLVDATAGDGGVRASFADGSAAQGDLLVGADGLHSVVRGLIDPDAPRPRYTGQHVIYGYATGGRGHTAPDAYHMVCSAAGHSSDTRRRRTVGPGGSPGSTPPN</sequence>
<feature type="domain" description="FAD-binding" evidence="4">
    <location>
        <begin position="2"/>
        <end position="161"/>
    </location>
</feature>
<keyword evidence="2" id="KW-0503">Monooxygenase</keyword>
<evidence type="ECO:0000313" key="5">
    <source>
        <dbReference type="EMBL" id="GIM81720.1"/>
    </source>
</evidence>
<evidence type="ECO:0000256" key="2">
    <source>
        <dbReference type="ARBA" id="ARBA00023033"/>
    </source>
</evidence>
<keyword evidence="1" id="KW-0560">Oxidoreductase</keyword>
<organism evidence="5 6">
    <name type="scientific">Salinispora arenicola</name>
    <dbReference type="NCBI Taxonomy" id="168697"/>
    <lineage>
        <taxon>Bacteria</taxon>
        <taxon>Bacillati</taxon>
        <taxon>Actinomycetota</taxon>
        <taxon>Actinomycetes</taxon>
        <taxon>Micromonosporales</taxon>
        <taxon>Micromonosporaceae</taxon>
        <taxon>Salinispora</taxon>
    </lineage>
</organism>
<evidence type="ECO:0000256" key="1">
    <source>
        <dbReference type="ARBA" id="ARBA00023002"/>
    </source>
</evidence>
<gene>
    <name evidence="5" type="ORF">Sar04_03570</name>
</gene>
<dbReference type="SUPFAM" id="SSF51905">
    <property type="entry name" value="FAD/NAD(P)-binding domain"/>
    <property type="match status" value="1"/>
</dbReference>
<keyword evidence="6" id="KW-1185">Reference proteome</keyword>
<dbReference type="Pfam" id="PF01494">
    <property type="entry name" value="FAD_binding_3"/>
    <property type="match status" value="1"/>
</dbReference>
<dbReference type="InterPro" id="IPR002938">
    <property type="entry name" value="FAD-bd"/>
</dbReference>
<evidence type="ECO:0000256" key="3">
    <source>
        <dbReference type="SAM" id="MobiDB-lite"/>
    </source>
</evidence>
<dbReference type="Proteomes" id="UP000677457">
    <property type="component" value="Unassembled WGS sequence"/>
</dbReference>
<comment type="caution">
    <text evidence="5">The sequence shown here is derived from an EMBL/GenBank/DDBJ whole genome shotgun (WGS) entry which is preliminary data.</text>
</comment>